<evidence type="ECO:0000256" key="4">
    <source>
        <dbReference type="PIRSR" id="PIRSR617939-2"/>
    </source>
</evidence>
<evidence type="ECO:0000256" key="1">
    <source>
        <dbReference type="ARBA" id="ARBA00012346"/>
    </source>
</evidence>
<proteinExistence type="predicted"/>
<evidence type="ECO:0000256" key="2">
    <source>
        <dbReference type="ARBA" id="ARBA00023239"/>
    </source>
</evidence>
<comment type="caution">
    <text evidence="5">The sequence shown here is derived from an EMBL/GenBank/DDBJ whole genome shotgun (WGS) entry which is preliminary data.</text>
</comment>
<dbReference type="InterPro" id="IPR036568">
    <property type="entry name" value="GGCT-like_sf"/>
</dbReference>
<accession>A0ABD0TNS5</accession>
<dbReference type="EC" id="4.3.2.9" evidence="1"/>
<name>A0ABD0TNS5_LOXSC</name>
<evidence type="ECO:0000313" key="5">
    <source>
        <dbReference type="EMBL" id="KAL0850991.1"/>
    </source>
</evidence>
<dbReference type="Gene3D" id="3.10.490.10">
    <property type="entry name" value="Gamma-glutamyl cyclotransferase-like"/>
    <property type="match status" value="1"/>
</dbReference>
<dbReference type="Pfam" id="PF13772">
    <property type="entry name" value="AIG2_2"/>
    <property type="match status" value="1"/>
</dbReference>
<dbReference type="SUPFAM" id="SSF110857">
    <property type="entry name" value="Gamma-glutamyl cyclotransferase-like"/>
    <property type="match status" value="1"/>
</dbReference>
<dbReference type="InterPro" id="IPR017939">
    <property type="entry name" value="G-Glutamylcylcotransferase"/>
</dbReference>
<dbReference type="CDD" id="cd06661">
    <property type="entry name" value="GGCT_like"/>
    <property type="match status" value="1"/>
</dbReference>
<feature type="binding site" evidence="4">
    <location>
        <begin position="11"/>
        <end position="16"/>
    </location>
    <ligand>
        <name>substrate</name>
    </ligand>
</feature>
<keyword evidence="2" id="KW-0456">Lyase</keyword>
<feature type="binding site" evidence="4">
    <location>
        <position position="138"/>
    </location>
    <ligand>
        <name>substrate</name>
    </ligand>
</feature>
<sequence>MSLEKKETFVYFAYGSNLLKKRIRINNPSAQFLGIGKLNNHHLDFIKYSEHWRGSSATIVPIEGCYVWGAVWRLNIEDMPALDWQEGVDTNWYFPKTVEIITPDGEKLKCRTYQQTVNPPPCKNIEELPMERRPSSTYLECIINGAIECQLPNDYIQILKKIPHNGNEASPKMIEKLKN</sequence>
<reference evidence="5 6" key="1">
    <citation type="submission" date="2024-06" db="EMBL/GenBank/DDBJ databases">
        <title>A chromosome-level genome assembly of beet webworm, Loxostege sticticalis.</title>
        <authorList>
            <person name="Zhang Y."/>
        </authorList>
    </citation>
    <scope>NUCLEOTIDE SEQUENCE [LARGE SCALE GENOMIC DNA]</scope>
    <source>
        <strain evidence="5">AQ028</strain>
        <tissue evidence="5">Male pupae</tissue>
    </source>
</reference>
<gene>
    <name evidence="5" type="ORF">ABMA28_006884</name>
</gene>
<feature type="active site" description="Proton acceptor" evidence="3">
    <location>
        <position position="86"/>
    </location>
</feature>
<dbReference type="PANTHER" id="PTHR12935:SF0">
    <property type="entry name" value="GAMMA-GLUTAMYLCYCLOTRANSFERASE"/>
    <property type="match status" value="1"/>
</dbReference>
<protein>
    <recommendedName>
        <fullName evidence="1">gamma-glutamylcyclotransferase</fullName>
        <ecNumber evidence="1">4.3.2.9</ecNumber>
    </recommendedName>
</protein>
<dbReference type="EMBL" id="JBEDNZ010000002">
    <property type="protein sequence ID" value="KAL0850991.1"/>
    <property type="molecule type" value="Genomic_DNA"/>
</dbReference>
<organism evidence="5 6">
    <name type="scientific">Loxostege sticticalis</name>
    <name type="common">Beet webworm moth</name>
    <dbReference type="NCBI Taxonomy" id="481309"/>
    <lineage>
        <taxon>Eukaryota</taxon>
        <taxon>Metazoa</taxon>
        <taxon>Ecdysozoa</taxon>
        <taxon>Arthropoda</taxon>
        <taxon>Hexapoda</taxon>
        <taxon>Insecta</taxon>
        <taxon>Pterygota</taxon>
        <taxon>Neoptera</taxon>
        <taxon>Endopterygota</taxon>
        <taxon>Lepidoptera</taxon>
        <taxon>Glossata</taxon>
        <taxon>Ditrysia</taxon>
        <taxon>Pyraloidea</taxon>
        <taxon>Crambidae</taxon>
        <taxon>Pyraustinae</taxon>
        <taxon>Loxostege</taxon>
    </lineage>
</organism>
<evidence type="ECO:0000313" key="6">
    <source>
        <dbReference type="Proteomes" id="UP001549921"/>
    </source>
</evidence>
<dbReference type="Proteomes" id="UP001549921">
    <property type="component" value="Unassembled WGS sequence"/>
</dbReference>
<dbReference type="AlphaFoldDB" id="A0ABD0TNS5"/>
<dbReference type="PANTHER" id="PTHR12935">
    <property type="entry name" value="GAMMA-GLUTAMYLCYCLOTRANSFERASE"/>
    <property type="match status" value="1"/>
</dbReference>
<dbReference type="InterPro" id="IPR013024">
    <property type="entry name" value="GGCT-like"/>
</dbReference>
<evidence type="ECO:0000256" key="3">
    <source>
        <dbReference type="PIRSR" id="PIRSR617939-1"/>
    </source>
</evidence>
<dbReference type="GO" id="GO:0003839">
    <property type="term" value="F:gamma-glutamylcyclotransferase activity"/>
    <property type="evidence" value="ECO:0007669"/>
    <property type="project" value="UniProtKB-EC"/>
</dbReference>